<gene>
    <name evidence="2" type="ORF">AVDCRST_MAG34-461</name>
</gene>
<evidence type="ECO:0000313" key="2">
    <source>
        <dbReference type="EMBL" id="CAA9330916.1"/>
    </source>
</evidence>
<feature type="compositionally biased region" description="Basic and acidic residues" evidence="1">
    <location>
        <begin position="32"/>
        <end position="43"/>
    </location>
</feature>
<evidence type="ECO:0000256" key="1">
    <source>
        <dbReference type="SAM" id="MobiDB-lite"/>
    </source>
</evidence>
<name>A0A6J4LHK3_9ACTN</name>
<reference evidence="2" key="1">
    <citation type="submission" date="2020-02" db="EMBL/GenBank/DDBJ databases">
        <authorList>
            <person name="Meier V. D."/>
        </authorList>
    </citation>
    <scope>NUCLEOTIDE SEQUENCE</scope>
    <source>
        <strain evidence="2">AVDCRST_MAG34</strain>
    </source>
</reference>
<sequence length="43" mass="4727">MAGRSRAGMRLRRRMVPTSLGTMAPVALLSRQQERGEQRGSVA</sequence>
<proteinExistence type="predicted"/>
<dbReference type="AlphaFoldDB" id="A0A6J4LHK3"/>
<dbReference type="EMBL" id="CADCUI010000008">
    <property type="protein sequence ID" value="CAA9330916.1"/>
    <property type="molecule type" value="Genomic_DNA"/>
</dbReference>
<protein>
    <submittedName>
        <fullName evidence="2">Uncharacterized protein</fullName>
    </submittedName>
</protein>
<organism evidence="2">
    <name type="scientific">uncultured Nocardioidaceae bacterium</name>
    <dbReference type="NCBI Taxonomy" id="253824"/>
    <lineage>
        <taxon>Bacteria</taxon>
        <taxon>Bacillati</taxon>
        <taxon>Actinomycetota</taxon>
        <taxon>Actinomycetes</taxon>
        <taxon>Propionibacteriales</taxon>
        <taxon>Nocardioidaceae</taxon>
        <taxon>environmental samples</taxon>
    </lineage>
</organism>
<accession>A0A6J4LHK3</accession>
<feature type="region of interest" description="Disordered" evidence="1">
    <location>
        <begin position="1"/>
        <end position="43"/>
    </location>
</feature>